<dbReference type="InterPro" id="IPR050188">
    <property type="entry name" value="RluA_PseudoU_synthase"/>
</dbReference>
<dbReference type="EMBL" id="QQWG01000003">
    <property type="protein sequence ID" value="RRG23536.1"/>
    <property type="molecule type" value="Genomic_DNA"/>
</dbReference>
<comment type="caution">
    <text evidence="8">The sequence shown here is derived from an EMBL/GenBank/DDBJ whole genome shotgun (WGS) entry which is preliminary data.</text>
</comment>
<evidence type="ECO:0000313" key="8">
    <source>
        <dbReference type="EMBL" id="RRG23536.1"/>
    </source>
</evidence>
<dbReference type="InterPro" id="IPR020103">
    <property type="entry name" value="PsdUridine_synth_cat_dom_sf"/>
</dbReference>
<proteinExistence type="inferred from homology"/>
<evidence type="ECO:0000256" key="2">
    <source>
        <dbReference type="ARBA" id="ARBA00022884"/>
    </source>
</evidence>
<dbReference type="PROSITE" id="PS50889">
    <property type="entry name" value="S4"/>
    <property type="match status" value="1"/>
</dbReference>
<organism evidence="8 9">
    <name type="scientific">Ancylomarina euxinus</name>
    <dbReference type="NCBI Taxonomy" id="2283627"/>
    <lineage>
        <taxon>Bacteria</taxon>
        <taxon>Pseudomonadati</taxon>
        <taxon>Bacteroidota</taxon>
        <taxon>Bacteroidia</taxon>
        <taxon>Marinilabiliales</taxon>
        <taxon>Marinifilaceae</taxon>
        <taxon>Ancylomarina</taxon>
    </lineage>
</organism>
<accession>A0A425Y4W3</accession>
<dbReference type="SMART" id="SM00363">
    <property type="entry name" value="S4"/>
    <property type="match status" value="1"/>
</dbReference>
<feature type="active site" evidence="4">
    <location>
        <position position="162"/>
    </location>
</feature>
<evidence type="ECO:0000256" key="3">
    <source>
        <dbReference type="ARBA" id="ARBA00023235"/>
    </source>
</evidence>
<name>A0A425Y4W3_9BACT</name>
<keyword evidence="3 6" id="KW-0413">Isomerase</keyword>
<dbReference type="RefSeq" id="WP_125029573.1">
    <property type="nucleotide sequence ID" value="NZ_JAPXVP010000003.1"/>
</dbReference>
<dbReference type="GO" id="GO:0000455">
    <property type="term" value="P:enzyme-directed rRNA pseudouridine synthesis"/>
    <property type="evidence" value="ECO:0007669"/>
    <property type="project" value="UniProtKB-ARBA"/>
</dbReference>
<dbReference type="OrthoDB" id="9807829at2"/>
<evidence type="ECO:0000256" key="4">
    <source>
        <dbReference type="PIRSR" id="PIRSR606225-1"/>
    </source>
</evidence>
<dbReference type="InterPro" id="IPR006145">
    <property type="entry name" value="PsdUridine_synth_RsuA/RluA"/>
</dbReference>
<dbReference type="InterPro" id="IPR002942">
    <property type="entry name" value="S4_RNA-bd"/>
</dbReference>
<protein>
    <recommendedName>
        <fullName evidence="6">Pseudouridine synthase</fullName>
        <ecNumber evidence="6">5.4.99.-</ecNumber>
    </recommendedName>
</protein>
<dbReference type="Pfam" id="PF01479">
    <property type="entry name" value="S4"/>
    <property type="match status" value="1"/>
</dbReference>
<dbReference type="InterPro" id="IPR036986">
    <property type="entry name" value="S4_RNA-bd_sf"/>
</dbReference>
<dbReference type="SUPFAM" id="SSF55174">
    <property type="entry name" value="Alpha-L RNA-binding motif"/>
    <property type="match status" value="1"/>
</dbReference>
<dbReference type="NCBIfam" id="TIGR00005">
    <property type="entry name" value="rluA_subfam"/>
    <property type="match status" value="1"/>
</dbReference>
<dbReference type="PROSITE" id="PS01129">
    <property type="entry name" value="PSI_RLU"/>
    <property type="match status" value="1"/>
</dbReference>
<comment type="similarity">
    <text evidence="1 6">Belongs to the pseudouridine synthase RluA family.</text>
</comment>
<dbReference type="CDD" id="cd00165">
    <property type="entry name" value="S4"/>
    <property type="match status" value="1"/>
</dbReference>
<dbReference type="GO" id="GO:0120159">
    <property type="term" value="F:rRNA pseudouridine synthase activity"/>
    <property type="evidence" value="ECO:0007669"/>
    <property type="project" value="UniProtKB-ARBA"/>
</dbReference>
<evidence type="ECO:0000256" key="5">
    <source>
        <dbReference type="PROSITE-ProRule" id="PRU00182"/>
    </source>
</evidence>
<evidence type="ECO:0000256" key="6">
    <source>
        <dbReference type="RuleBase" id="RU362028"/>
    </source>
</evidence>
<dbReference type="PANTHER" id="PTHR21600">
    <property type="entry name" value="MITOCHONDRIAL RNA PSEUDOURIDINE SYNTHASE"/>
    <property type="match status" value="1"/>
</dbReference>
<dbReference type="FunFam" id="3.30.2350.10:FF:000006">
    <property type="entry name" value="Pseudouridine synthase"/>
    <property type="match status" value="1"/>
</dbReference>
<evidence type="ECO:0000259" key="7">
    <source>
        <dbReference type="SMART" id="SM00363"/>
    </source>
</evidence>
<dbReference type="SUPFAM" id="SSF55120">
    <property type="entry name" value="Pseudouridine synthase"/>
    <property type="match status" value="1"/>
</dbReference>
<dbReference type="InterPro" id="IPR006224">
    <property type="entry name" value="PsdUridine_synth_RluA-like_CS"/>
</dbReference>
<keyword evidence="9" id="KW-1185">Reference proteome</keyword>
<reference evidence="8 9" key="1">
    <citation type="submission" date="2018-07" db="EMBL/GenBank/DDBJ databases">
        <title>Draft genome sequence of Ancylomarina sp. M1P.</title>
        <authorList>
            <person name="Yadav S."/>
            <person name="Villanueva L."/>
            <person name="Damste J.S.S."/>
        </authorList>
    </citation>
    <scope>NUCLEOTIDE SEQUENCE [LARGE SCALE GENOMIC DNA]</scope>
    <source>
        <strain evidence="8 9">M1P</strain>
    </source>
</reference>
<dbReference type="Pfam" id="PF00849">
    <property type="entry name" value="PseudoU_synth_2"/>
    <property type="match status" value="1"/>
</dbReference>
<dbReference type="EC" id="5.4.99.-" evidence="6"/>
<dbReference type="PANTHER" id="PTHR21600:SF44">
    <property type="entry name" value="RIBOSOMAL LARGE SUBUNIT PSEUDOURIDINE SYNTHASE D"/>
    <property type="match status" value="1"/>
</dbReference>
<dbReference type="CDD" id="cd02869">
    <property type="entry name" value="PseudoU_synth_RluA_like"/>
    <property type="match status" value="1"/>
</dbReference>
<comment type="catalytic activity">
    <reaction evidence="6">
        <text>a uridine in RNA = a pseudouridine in RNA</text>
        <dbReference type="Rhea" id="RHEA:48348"/>
        <dbReference type="Rhea" id="RHEA-COMP:12068"/>
        <dbReference type="Rhea" id="RHEA-COMP:12069"/>
        <dbReference type="ChEBI" id="CHEBI:65314"/>
        <dbReference type="ChEBI" id="CHEBI:65315"/>
    </reaction>
</comment>
<evidence type="ECO:0000313" key="9">
    <source>
        <dbReference type="Proteomes" id="UP000285794"/>
    </source>
</evidence>
<feature type="domain" description="RNA-binding S4" evidence="7">
    <location>
        <begin position="37"/>
        <end position="102"/>
    </location>
</feature>
<dbReference type="GO" id="GO:0003723">
    <property type="term" value="F:RNA binding"/>
    <property type="evidence" value="ECO:0007669"/>
    <property type="project" value="UniProtKB-KW"/>
</dbReference>
<comment type="function">
    <text evidence="6">Responsible for synthesis of pseudouridine from uracil.</text>
</comment>
<dbReference type="InterPro" id="IPR006225">
    <property type="entry name" value="PsdUridine_synth_RluC/D"/>
</dbReference>
<dbReference type="Gene3D" id="3.10.290.10">
    <property type="entry name" value="RNA-binding S4 domain"/>
    <property type="match status" value="1"/>
</dbReference>
<evidence type="ECO:0000256" key="1">
    <source>
        <dbReference type="ARBA" id="ARBA00010876"/>
    </source>
</evidence>
<dbReference type="Proteomes" id="UP000285794">
    <property type="component" value="Unassembled WGS sequence"/>
</dbReference>
<keyword evidence="2 5" id="KW-0694">RNA-binding</keyword>
<sequence length="352" mass="40493">MLEEEENLEFENFDDSNANQESYEHFRYEVDPGQTPLRIDKYLVDRMLNSSRNKIQDSADNGNIRVNDVVVKRNYKVKPGDIVTIVLSYPPREIEIIAEDIPLTVVYEDDSFIIVNKNPGMVVHPSYGHYSGTLVNALAFHLKNLPLFNSKDPRPGLVHRIDKDTSGILVIAKTEIAKTKLALQFFNKTSDRKYRALVWGNLEEDEGTITGHVGRNLKNRKVMDVFPDGEYGKHAVTHYRVLERLGYVNLVECVLETGRTHQIRAHFKHIGHPLFNDADYGGDIILKGTTFTKYKQFVQNCFKICPRQALHAKTLGFIHPETNEYISFDSEIPDDMSALITKWREYTSMREE</sequence>
<dbReference type="AlphaFoldDB" id="A0A425Y4W3"/>
<gene>
    <name evidence="8" type="ORF">DWB61_03850</name>
</gene>
<dbReference type="Gene3D" id="3.30.2350.10">
    <property type="entry name" value="Pseudouridine synthase"/>
    <property type="match status" value="1"/>
</dbReference>